<dbReference type="RefSeq" id="WP_183987708.1">
    <property type="nucleotide sequence ID" value="NZ_JACHHG010000008.1"/>
</dbReference>
<dbReference type="InterPro" id="IPR014746">
    <property type="entry name" value="Gln_synth/guanido_kin_cat_dom"/>
</dbReference>
<dbReference type="SMART" id="SM00845">
    <property type="entry name" value="GatB_Yqey"/>
    <property type="match status" value="1"/>
</dbReference>
<organism evidence="12 13">
    <name type="scientific">Deinobacterium chartae</name>
    <dbReference type="NCBI Taxonomy" id="521158"/>
    <lineage>
        <taxon>Bacteria</taxon>
        <taxon>Thermotogati</taxon>
        <taxon>Deinococcota</taxon>
        <taxon>Deinococci</taxon>
        <taxon>Deinococcales</taxon>
        <taxon>Deinococcaceae</taxon>
        <taxon>Deinobacterium</taxon>
    </lineage>
</organism>
<dbReference type="Pfam" id="PF02637">
    <property type="entry name" value="GatB_Yqey"/>
    <property type="match status" value="1"/>
</dbReference>
<dbReference type="EC" id="6.3.5.-" evidence="10"/>
<keyword evidence="5 10" id="KW-0067">ATP-binding</keyword>
<dbReference type="Gene3D" id="1.10.10.410">
    <property type="match status" value="1"/>
</dbReference>
<comment type="catalytic activity">
    <reaction evidence="8 10">
        <text>L-aspartyl-tRNA(Asn) + L-glutamine + ATP + H2O = L-asparaginyl-tRNA(Asn) + L-glutamate + ADP + phosphate + 2 H(+)</text>
        <dbReference type="Rhea" id="RHEA:14513"/>
        <dbReference type="Rhea" id="RHEA-COMP:9674"/>
        <dbReference type="Rhea" id="RHEA-COMP:9677"/>
        <dbReference type="ChEBI" id="CHEBI:15377"/>
        <dbReference type="ChEBI" id="CHEBI:15378"/>
        <dbReference type="ChEBI" id="CHEBI:29985"/>
        <dbReference type="ChEBI" id="CHEBI:30616"/>
        <dbReference type="ChEBI" id="CHEBI:43474"/>
        <dbReference type="ChEBI" id="CHEBI:58359"/>
        <dbReference type="ChEBI" id="CHEBI:78515"/>
        <dbReference type="ChEBI" id="CHEBI:78516"/>
        <dbReference type="ChEBI" id="CHEBI:456216"/>
    </reaction>
</comment>
<comment type="caution">
    <text evidence="12">The sequence shown here is derived from an EMBL/GenBank/DDBJ whole genome shotgun (WGS) entry which is preliminary data.</text>
</comment>
<evidence type="ECO:0000256" key="2">
    <source>
        <dbReference type="ARBA" id="ARBA00011123"/>
    </source>
</evidence>
<dbReference type="HAMAP" id="MF_00121">
    <property type="entry name" value="GatB"/>
    <property type="match status" value="1"/>
</dbReference>
<dbReference type="AlphaFoldDB" id="A0A841I155"/>
<dbReference type="Proteomes" id="UP000569951">
    <property type="component" value="Unassembled WGS sequence"/>
</dbReference>
<comment type="catalytic activity">
    <reaction evidence="9 10">
        <text>L-glutamyl-tRNA(Gln) + L-glutamine + ATP + H2O = L-glutaminyl-tRNA(Gln) + L-glutamate + ADP + phosphate + H(+)</text>
        <dbReference type="Rhea" id="RHEA:17521"/>
        <dbReference type="Rhea" id="RHEA-COMP:9681"/>
        <dbReference type="Rhea" id="RHEA-COMP:9684"/>
        <dbReference type="ChEBI" id="CHEBI:15377"/>
        <dbReference type="ChEBI" id="CHEBI:15378"/>
        <dbReference type="ChEBI" id="CHEBI:29985"/>
        <dbReference type="ChEBI" id="CHEBI:30616"/>
        <dbReference type="ChEBI" id="CHEBI:43474"/>
        <dbReference type="ChEBI" id="CHEBI:58359"/>
        <dbReference type="ChEBI" id="CHEBI:78520"/>
        <dbReference type="ChEBI" id="CHEBI:78521"/>
        <dbReference type="ChEBI" id="CHEBI:456216"/>
    </reaction>
</comment>
<comment type="subunit">
    <text evidence="2 10">Heterotrimer of A, B and C subunits.</text>
</comment>
<protein>
    <recommendedName>
        <fullName evidence="10">Aspartyl/glutamyl-tRNA(Asn/Gln) amidotransferase subunit B</fullName>
        <shortName evidence="10">Asp/Glu-ADT subunit B</shortName>
        <ecNumber evidence="10">6.3.5.-</ecNumber>
    </recommendedName>
</protein>
<dbReference type="GO" id="GO:0005524">
    <property type="term" value="F:ATP binding"/>
    <property type="evidence" value="ECO:0007669"/>
    <property type="project" value="UniProtKB-KW"/>
</dbReference>
<dbReference type="PANTHER" id="PTHR11659">
    <property type="entry name" value="GLUTAMYL-TRNA GLN AMIDOTRANSFERASE SUBUNIT B MITOCHONDRIAL AND PROKARYOTIC PET112-RELATED"/>
    <property type="match status" value="1"/>
</dbReference>
<evidence type="ECO:0000256" key="4">
    <source>
        <dbReference type="ARBA" id="ARBA00022741"/>
    </source>
</evidence>
<keyword evidence="4 10" id="KW-0547">Nucleotide-binding</keyword>
<dbReference type="InterPro" id="IPR017959">
    <property type="entry name" value="Asn/Gln-tRNA_amidoTrfase_suB/E"/>
</dbReference>
<evidence type="ECO:0000256" key="3">
    <source>
        <dbReference type="ARBA" id="ARBA00022598"/>
    </source>
</evidence>
<dbReference type="NCBIfam" id="NF004014">
    <property type="entry name" value="PRK05477.1-4"/>
    <property type="match status" value="1"/>
</dbReference>
<accession>A0A841I155</accession>
<keyword evidence="6 10" id="KW-0648">Protein biosynthesis</keyword>
<dbReference type="InterPro" id="IPR004413">
    <property type="entry name" value="GatB"/>
</dbReference>
<evidence type="ECO:0000256" key="7">
    <source>
        <dbReference type="ARBA" id="ARBA00024799"/>
    </source>
</evidence>
<dbReference type="EMBL" id="JACHHG010000008">
    <property type="protein sequence ID" value="MBB6098963.1"/>
    <property type="molecule type" value="Genomic_DNA"/>
</dbReference>
<keyword evidence="12" id="KW-0808">Transferase</keyword>
<dbReference type="InterPro" id="IPR017958">
    <property type="entry name" value="Gln-tRNA_amidoTrfase_suB_CS"/>
</dbReference>
<evidence type="ECO:0000313" key="13">
    <source>
        <dbReference type="Proteomes" id="UP000569951"/>
    </source>
</evidence>
<evidence type="ECO:0000313" key="12">
    <source>
        <dbReference type="EMBL" id="MBB6098963.1"/>
    </source>
</evidence>
<dbReference type="SUPFAM" id="SSF89095">
    <property type="entry name" value="GatB/YqeY motif"/>
    <property type="match status" value="1"/>
</dbReference>
<dbReference type="GO" id="GO:0006412">
    <property type="term" value="P:translation"/>
    <property type="evidence" value="ECO:0007669"/>
    <property type="project" value="UniProtKB-UniRule"/>
</dbReference>
<keyword evidence="3 10" id="KW-0436">Ligase</keyword>
<comment type="similarity">
    <text evidence="1 10">Belongs to the GatB/GatE family. GatB subfamily.</text>
</comment>
<evidence type="ECO:0000256" key="8">
    <source>
        <dbReference type="ARBA" id="ARBA00047380"/>
    </source>
</evidence>
<comment type="function">
    <text evidence="7 10">Allows the formation of correctly charged Asn-tRNA(Asn) or Gln-tRNA(Gln) through the transamidation of misacylated Asp-tRNA(Asn) or Glu-tRNA(Gln) in organisms which lack either or both of asparaginyl-tRNA or glutaminyl-tRNA synthetases. The reaction takes place in the presence of glutamine and ATP through an activated phospho-Asp-tRNA(Asn) or phospho-Glu-tRNA(Gln).</text>
</comment>
<dbReference type="InterPro" id="IPR023168">
    <property type="entry name" value="GatB_Yqey_C_2"/>
</dbReference>
<dbReference type="NCBIfam" id="TIGR00133">
    <property type="entry name" value="gatB"/>
    <property type="match status" value="1"/>
</dbReference>
<proteinExistence type="inferred from homology"/>
<dbReference type="InterPro" id="IPR003789">
    <property type="entry name" value="Asn/Gln_tRNA_amidoTrase-B-like"/>
</dbReference>
<evidence type="ECO:0000256" key="6">
    <source>
        <dbReference type="ARBA" id="ARBA00022917"/>
    </source>
</evidence>
<dbReference type="InterPro" id="IPR018027">
    <property type="entry name" value="Asn/Gln_amidotransferase"/>
</dbReference>
<evidence type="ECO:0000256" key="1">
    <source>
        <dbReference type="ARBA" id="ARBA00005306"/>
    </source>
</evidence>
<dbReference type="GO" id="GO:0070681">
    <property type="term" value="P:glutaminyl-tRNAGln biosynthesis via transamidation"/>
    <property type="evidence" value="ECO:0007669"/>
    <property type="project" value="TreeGrafter"/>
</dbReference>
<evidence type="ECO:0000259" key="11">
    <source>
        <dbReference type="SMART" id="SM00845"/>
    </source>
</evidence>
<reference evidence="12 13" key="1">
    <citation type="submission" date="2020-08" db="EMBL/GenBank/DDBJ databases">
        <title>Genomic Encyclopedia of Type Strains, Phase IV (KMG-IV): sequencing the most valuable type-strain genomes for metagenomic binning, comparative biology and taxonomic classification.</title>
        <authorList>
            <person name="Goeker M."/>
        </authorList>
    </citation>
    <scope>NUCLEOTIDE SEQUENCE [LARGE SCALE GENOMIC DNA]</scope>
    <source>
        <strain evidence="12 13">DSM 21458</strain>
    </source>
</reference>
<dbReference type="GO" id="GO:0050567">
    <property type="term" value="F:glutaminyl-tRNA synthase (glutamine-hydrolyzing) activity"/>
    <property type="evidence" value="ECO:0007669"/>
    <property type="project" value="UniProtKB-UniRule"/>
</dbReference>
<dbReference type="PROSITE" id="PS01234">
    <property type="entry name" value="GATB"/>
    <property type="match status" value="1"/>
</dbReference>
<evidence type="ECO:0000256" key="9">
    <source>
        <dbReference type="ARBA" id="ARBA00047913"/>
    </source>
</evidence>
<evidence type="ECO:0000256" key="10">
    <source>
        <dbReference type="HAMAP-Rule" id="MF_00121"/>
    </source>
</evidence>
<sequence length="472" mass="51962">MFEAVIGLEVHLHLRTRTKMFSACRTDYFGEGPNTFTDPLTLGLPGTLPTLNAEAVDLAIMFGLALNCDVLGFTQFHRKNYFYPDAPKNFQISQYDRPIARDGYVDLAGQRIRIKRAHLEDDAGKLVHPDGEAYSLIDLNRAGMPLIEMVTEPDIQSPEQARDFLQHIRAVAQALGVSDANPEEGKMRCDVNVSVRRPGEPLGTKVEVKNLNSFRSVQRALEYEIERQGKLLAAGGRITQDTLGWDDAAGRTYLMRTKEGEADYRYFPEPDLPPLNITPEWIERVRARMPEVPAQKEARYLELGIRAADAAALSQSVTLSRFLDAALSGYSGKAQTLVNWLMGDVAGWLAARELDIAASRLTPPHLVALVRLIDEGTISGKMAKDLLPEVMEGADPAALVRERGLAVVTDTAAIEAAIRTVMERNPEVVERVRAGNNPKAINALFGPIMKETGGSAKPELVRELLNRALGLG</sequence>
<dbReference type="PANTHER" id="PTHR11659:SF0">
    <property type="entry name" value="GLUTAMYL-TRNA(GLN) AMIDOTRANSFERASE SUBUNIT B, MITOCHONDRIAL"/>
    <property type="match status" value="1"/>
</dbReference>
<dbReference type="GO" id="GO:0016740">
    <property type="term" value="F:transferase activity"/>
    <property type="evidence" value="ECO:0007669"/>
    <property type="project" value="UniProtKB-KW"/>
</dbReference>
<gene>
    <name evidence="10" type="primary">gatB</name>
    <name evidence="12" type="ORF">HNR42_002398</name>
</gene>
<evidence type="ECO:0000256" key="5">
    <source>
        <dbReference type="ARBA" id="ARBA00022840"/>
    </source>
</evidence>
<dbReference type="SUPFAM" id="SSF55931">
    <property type="entry name" value="Glutamine synthetase/guanido kinase"/>
    <property type="match status" value="1"/>
</dbReference>
<dbReference type="Pfam" id="PF02934">
    <property type="entry name" value="GatB_N"/>
    <property type="match status" value="1"/>
</dbReference>
<dbReference type="InterPro" id="IPR006075">
    <property type="entry name" value="Asn/Gln-tRNA_Trfase_suB/E_cat"/>
</dbReference>
<dbReference type="NCBIfam" id="NF004012">
    <property type="entry name" value="PRK05477.1-2"/>
    <property type="match status" value="1"/>
</dbReference>
<feature type="domain" description="Asn/Gln amidotransferase" evidence="11">
    <location>
        <begin position="321"/>
        <end position="469"/>
    </location>
</feature>
<dbReference type="FunFam" id="1.10.10.410:FF:000001">
    <property type="entry name" value="Aspartyl/glutamyl-tRNA(Asn/Gln) amidotransferase subunit B"/>
    <property type="match status" value="1"/>
</dbReference>
<name>A0A841I155_9DEIO</name>
<keyword evidence="13" id="KW-1185">Reference proteome</keyword>